<reference evidence="7 8" key="1">
    <citation type="submission" date="2019-12" db="EMBL/GenBank/DDBJ databases">
        <title>Novel species isolated from a subtropical stream in China.</title>
        <authorList>
            <person name="Lu H."/>
        </authorList>
    </citation>
    <scope>NUCLEOTIDE SEQUENCE [LARGE SCALE GENOMIC DNA]</scope>
    <source>
        <strain evidence="7 8">FT127W</strain>
    </source>
</reference>
<dbReference type="SUPFAM" id="SSF55718">
    <property type="entry name" value="SCP-like"/>
    <property type="match status" value="1"/>
</dbReference>
<dbReference type="AlphaFoldDB" id="A0A7X4KP45"/>
<dbReference type="GO" id="GO:0018909">
    <property type="term" value="P:dodecyl sulfate metabolic process"/>
    <property type="evidence" value="ECO:0007669"/>
    <property type="project" value="InterPro"/>
</dbReference>
<feature type="signal peptide" evidence="5">
    <location>
        <begin position="1"/>
        <end position="27"/>
    </location>
</feature>
<comment type="similarity">
    <text evidence="4">Belongs to the metallo-beta-lactamase superfamily. Type III sulfatase family.</text>
</comment>
<evidence type="ECO:0000256" key="3">
    <source>
        <dbReference type="ARBA" id="ARBA00022833"/>
    </source>
</evidence>
<keyword evidence="2 7" id="KW-0378">Hydrolase</keyword>
<dbReference type="InterPro" id="IPR029228">
    <property type="entry name" value="Alkyl_sulf_dimr"/>
</dbReference>
<keyword evidence="8" id="KW-1185">Reference proteome</keyword>
<evidence type="ECO:0000313" key="8">
    <source>
        <dbReference type="Proteomes" id="UP000450676"/>
    </source>
</evidence>
<accession>A0A7X4KP45</accession>
<dbReference type="GO" id="GO:0018741">
    <property type="term" value="F:linear primary-alkylsulfatase activity"/>
    <property type="evidence" value="ECO:0007669"/>
    <property type="project" value="InterPro"/>
</dbReference>
<name>A0A7X4KP45_9BURK</name>
<dbReference type="Pfam" id="PF14863">
    <property type="entry name" value="Alkyl_sulf_dimr"/>
    <property type="match status" value="1"/>
</dbReference>
<proteinExistence type="inferred from homology"/>
<evidence type="ECO:0000313" key="7">
    <source>
        <dbReference type="EMBL" id="MYN09913.1"/>
    </source>
</evidence>
<dbReference type="CDD" id="cd07710">
    <property type="entry name" value="arylsulfatase_Sdsa1-like_MBL-fold"/>
    <property type="match status" value="1"/>
</dbReference>
<comment type="caution">
    <text evidence="7">The sequence shown here is derived from an EMBL/GenBank/DDBJ whole genome shotgun (WGS) entry which is preliminary data.</text>
</comment>
<dbReference type="InterPro" id="IPR029229">
    <property type="entry name" value="Alkyl_sulf_C"/>
</dbReference>
<feature type="domain" description="Metallo-beta-lactamase" evidence="6">
    <location>
        <begin position="129"/>
        <end position="350"/>
    </location>
</feature>
<dbReference type="Gene3D" id="3.60.15.30">
    <property type="entry name" value="Metallo-beta-lactamase domain"/>
    <property type="match status" value="1"/>
</dbReference>
<keyword evidence="1" id="KW-0479">Metal-binding</keyword>
<sequence>MSYKTVHGAVLAAIALLAAAPAPAAFAASGPKAATAATAARNAAFGAGLPLDDQQAFEDARRGRIAALPPGVLAGANGQAVWDAGRYSFMQGAAPATVNPSLWRNELLNNEAGLFKVGERIYQVRGMDLANMTLIEGDTGWIVVDPLTSAEAAKAGMALAAAHLARKPVVAVVYTHGHADHFGGVLGVASMDETKSGKVRVIAPEGFMESAIAENILAGNAMTRRAVYQFGTAIGASAQDGVGTGLGKAVSAGTIGLLAPTDIVSKTGQEMTVDGMRFVFQMANGSEAPSEFVFYLPQLKALCLSEVVSHTMHNIYTLRGAKMRDALGWSKYINQMLDLFPQAEVAFRSHHWPVWGQQRVRAHLANHRDLYRYIHDEALHQANQGVTMDELGNATFMPKGLQQDLSTHGYYGTLSHNLRGVYDFYLGWYDANPATLQPLPRVDSARRHVAAMGGADKTLALARAAFAEGDYRWVAEMLNYLVFAEPGNRAARELQADTLEQLGYQAESAIWRNAYLTGARELREGVAPARITAQSPEMLQALPTEMVFDFLAVRLDHRKTDGLNVGINIAFTDSGEHYALELSNSVLNNTKGRVLPNADVSLSLTREALFKMLVAKVPLPQLVQSGAVKLAGDPRALGAVFGSVAEFNPVFNIVTP</sequence>
<evidence type="ECO:0000256" key="1">
    <source>
        <dbReference type="ARBA" id="ARBA00022723"/>
    </source>
</evidence>
<dbReference type="Pfam" id="PF14864">
    <property type="entry name" value="Alkyl_sulf_C"/>
    <property type="match status" value="1"/>
</dbReference>
<keyword evidence="3" id="KW-0862">Zinc</keyword>
<dbReference type="Gene3D" id="3.30.1050.10">
    <property type="entry name" value="SCP2 sterol-binding domain"/>
    <property type="match status" value="1"/>
</dbReference>
<evidence type="ECO:0000259" key="6">
    <source>
        <dbReference type="SMART" id="SM00849"/>
    </source>
</evidence>
<gene>
    <name evidence="7" type="ORF">GTP77_21575</name>
</gene>
<dbReference type="Proteomes" id="UP000450676">
    <property type="component" value="Unassembled WGS sequence"/>
</dbReference>
<dbReference type="SUPFAM" id="SSF56281">
    <property type="entry name" value="Metallo-hydrolase/oxidoreductase"/>
    <property type="match status" value="1"/>
</dbReference>
<protein>
    <submittedName>
        <fullName evidence="7">MBL fold metallo-hydrolase</fullName>
    </submittedName>
</protein>
<dbReference type="EMBL" id="WWCU01000029">
    <property type="protein sequence ID" value="MYN09913.1"/>
    <property type="molecule type" value="Genomic_DNA"/>
</dbReference>
<dbReference type="GO" id="GO:0046983">
    <property type="term" value="F:protein dimerization activity"/>
    <property type="evidence" value="ECO:0007669"/>
    <property type="project" value="InterPro"/>
</dbReference>
<dbReference type="InterPro" id="IPR036527">
    <property type="entry name" value="SCP2_sterol-bd_dom_sf"/>
</dbReference>
<feature type="chain" id="PRO_5031139991" evidence="5">
    <location>
        <begin position="28"/>
        <end position="656"/>
    </location>
</feature>
<dbReference type="RefSeq" id="WP_161074211.1">
    <property type="nucleotide sequence ID" value="NZ_WWCU01000029.1"/>
</dbReference>
<evidence type="ECO:0000256" key="4">
    <source>
        <dbReference type="ARBA" id="ARBA00033751"/>
    </source>
</evidence>
<dbReference type="SMART" id="SM00849">
    <property type="entry name" value="Lactamase_B"/>
    <property type="match status" value="1"/>
</dbReference>
<dbReference type="PANTHER" id="PTHR43223:SF1">
    <property type="entry name" value="ALKYL_ARYL-SULFATASE BDS1"/>
    <property type="match status" value="1"/>
</dbReference>
<organism evidence="7 8">
    <name type="scientific">Pseudoduganella aquatica</name>
    <dbReference type="NCBI Taxonomy" id="2660641"/>
    <lineage>
        <taxon>Bacteria</taxon>
        <taxon>Pseudomonadati</taxon>
        <taxon>Pseudomonadota</taxon>
        <taxon>Betaproteobacteria</taxon>
        <taxon>Burkholderiales</taxon>
        <taxon>Oxalobacteraceae</taxon>
        <taxon>Telluria group</taxon>
        <taxon>Pseudoduganella</taxon>
    </lineage>
</organism>
<dbReference type="GO" id="GO:0030288">
    <property type="term" value="C:outer membrane-bounded periplasmic space"/>
    <property type="evidence" value="ECO:0007669"/>
    <property type="project" value="TreeGrafter"/>
</dbReference>
<keyword evidence="5" id="KW-0732">Signal</keyword>
<dbReference type="InterPro" id="IPR036866">
    <property type="entry name" value="RibonucZ/Hydroxyglut_hydro"/>
</dbReference>
<evidence type="ECO:0000256" key="5">
    <source>
        <dbReference type="SAM" id="SignalP"/>
    </source>
</evidence>
<dbReference type="InterPro" id="IPR038536">
    <property type="entry name" value="Alkyl/aryl-sulf_dimr_sf"/>
</dbReference>
<dbReference type="PANTHER" id="PTHR43223">
    <property type="entry name" value="ALKYL/ARYL-SULFATASE"/>
    <property type="match status" value="1"/>
</dbReference>
<dbReference type="InterPro" id="IPR044097">
    <property type="entry name" value="Bds1/SdsA1_MBL-fold"/>
</dbReference>
<dbReference type="InterPro" id="IPR001279">
    <property type="entry name" value="Metallo-B-lactamas"/>
</dbReference>
<dbReference type="Pfam" id="PF00753">
    <property type="entry name" value="Lactamase_B"/>
    <property type="match status" value="1"/>
</dbReference>
<dbReference type="GO" id="GO:0046872">
    <property type="term" value="F:metal ion binding"/>
    <property type="evidence" value="ECO:0007669"/>
    <property type="project" value="UniProtKB-KW"/>
</dbReference>
<dbReference type="FunFam" id="3.60.15.30:FF:000001">
    <property type="entry name" value="Alkyl/aryl-sulfatase BDS1"/>
    <property type="match status" value="1"/>
</dbReference>
<evidence type="ECO:0000256" key="2">
    <source>
        <dbReference type="ARBA" id="ARBA00022801"/>
    </source>
</evidence>
<dbReference type="InterPro" id="IPR052195">
    <property type="entry name" value="Bact_Alkyl/Aryl-Sulfatase"/>
</dbReference>
<dbReference type="Gene3D" id="1.25.40.880">
    <property type="entry name" value="Alkyl sulfatase, dimerisation domain"/>
    <property type="match status" value="1"/>
</dbReference>